<dbReference type="AlphaFoldDB" id="A0AAD7SA22"/>
<keyword evidence="3" id="KW-1185">Reference proteome</keyword>
<proteinExistence type="predicted"/>
<gene>
    <name evidence="2" type="ORF">AAFF_G00419890</name>
</gene>
<evidence type="ECO:0000313" key="2">
    <source>
        <dbReference type="EMBL" id="KAJ8398792.1"/>
    </source>
</evidence>
<dbReference type="EMBL" id="JAINUG010000088">
    <property type="protein sequence ID" value="KAJ8398792.1"/>
    <property type="molecule type" value="Genomic_DNA"/>
</dbReference>
<sequence>MLHHLLRIHTEQQHASLAIMESLERNATVQERRAYQKTSAAVRVPLPPISPRARDCLTKMTEPDDVVAYLVMFKLWEKEWWVGILAPFLTGEALLAMWSGSGAALSQVESNEWMNRYRHTQETATRATDGSVNCWSPNWKSSRPRPTDIRSGWGTSTVGPRMRCHTPAP</sequence>
<comment type="caution">
    <text evidence="2">The sequence shown here is derived from an EMBL/GenBank/DDBJ whole genome shotgun (WGS) entry which is preliminary data.</text>
</comment>
<dbReference type="Proteomes" id="UP001221898">
    <property type="component" value="Unassembled WGS sequence"/>
</dbReference>
<evidence type="ECO:0000256" key="1">
    <source>
        <dbReference type="SAM" id="MobiDB-lite"/>
    </source>
</evidence>
<evidence type="ECO:0000313" key="3">
    <source>
        <dbReference type="Proteomes" id="UP001221898"/>
    </source>
</evidence>
<organism evidence="2 3">
    <name type="scientific">Aldrovandia affinis</name>
    <dbReference type="NCBI Taxonomy" id="143900"/>
    <lineage>
        <taxon>Eukaryota</taxon>
        <taxon>Metazoa</taxon>
        <taxon>Chordata</taxon>
        <taxon>Craniata</taxon>
        <taxon>Vertebrata</taxon>
        <taxon>Euteleostomi</taxon>
        <taxon>Actinopterygii</taxon>
        <taxon>Neopterygii</taxon>
        <taxon>Teleostei</taxon>
        <taxon>Notacanthiformes</taxon>
        <taxon>Halosauridae</taxon>
        <taxon>Aldrovandia</taxon>
    </lineage>
</organism>
<accession>A0AAD7SA22</accession>
<reference evidence="2" key="1">
    <citation type="journal article" date="2023" name="Science">
        <title>Genome structures resolve the early diversification of teleost fishes.</title>
        <authorList>
            <person name="Parey E."/>
            <person name="Louis A."/>
            <person name="Montfort J."/>
            <person name="Bouchez O."/>
            <person name="Roques C."/>
            <person name="Iampietro C."/>
            <person name="Lluch J."/>
            <person name="Castinel A."/>
            <person name="Donnadieu C."/>
            <person name="Desvignes T."/>
            <person name="Floi Bucao C."/>
            <person name="Jouanno E."/>
            <person name="Wen M."/>
            <person name="Mejri S."/>
            <person name="Dirks R."/>
            <person name="Jansen H."/>
            <person name="Henkel C."/>
            <person name="Chen W.J."/>
            <person name="Zahm M."/>
            <person name="Cabau C."/>
            <person name="Klopp C."/>
            <person name="Thompson A.W."/>
            <person name="Robinson-Rechavi M."/>
            <person name="Braasch I."/>
            <person name="Lecointre G."/>
            <person name="Bobe J."/>
            <person name="Postlethwait J.H."/>
            <person name="Berthelot C."/>
            <person name="Roest Crollius H."/>
            <person name="Guiguen Y."/>
        </authorList>
    </citation>
    <scope>NUCLEOTIDE SEQUENCE</scope>
    <source>
        <strain evidence="2">NC1722</strain>
    </source>
</reference>
<feature type="region of interest" description="Disordered" evidence="1">
    <location>
        <begin position="136"/>
        <end position="158"/>
    </location>
</feature>
<name>A0AAD7SA22_9TELE</name>
<protein>
    <submittedName>
        <fullName evidence="2">Uncharacterized protein</fullName>
    </submittedName>
</protein>